<reference evidence="2 3" key="1">
    <citation type="journal article" date="2012" name="Int. J. Syst. Evol. Microbiol.">
        <title>Vibrio caribbeanicus sp. nov., isolated from the marine sponge Scleritoderma cyanea.</title>
        <authorList>
            <person name="Hoffmann M."/>
            <person name="Monday S.R."/>
            <person name="Allard M.W."/>
            <person name="Strain E.A."/>
            <person name="Whittaker P."/>
            <person name="Naum M."/>
            <person name="McCarthy P.J."/>
            <person name="Lopez J.V."/>
            <person name="Fischer M."/>
            <person name="Brown E.W."/>
        </authorList>
    </citation>
    <scope>NUCLEOTIDE SEQUENCE [LARGE SCALE GENOMIC DNA]</scope>
    <source>
        <strain evidence="2 3">ATCC 700023</strain>
    </source>
</reference>
<keyword evidence="1" id="KW-1133">Transmembrane helix</keyword>
<evidence type="ECO:0000313" key="3">
    <source>
        <dbReference type="Proteomes" id="UP000004605"/>
    </source>
</evidence>
<proteinExistence type="predicted"/>
<evidence type="ECO:0000313" key="2">
    <source>
        <dbReference type="EMBL" id="EGU38849.1"/>
    </source>
</evidence>
<feature type="transmembrane region" description="Helical" evidence="1">
    <location>
        <begin position="32"/>
        <end position="60"/>
    </location>
</feature>
<keyword evidence="1" id="KW-0812">Transmembrane</keyword>
<sequence length="66" mass="7400">MNHVNSLILIGKLDLIANNYHLDLKFMRPSRLMLLLGVIAGSFSAVIAFILILIASWSALNWLLLH</sequence>
<gene>
    <name evidence="2" type="ORF">VII00023_05947</name>
</gene>
<keyword evidence="1" id="KW-0472">Membrane</keyword>
<dbReference type="Proteomes" id="UP000004605">
    <property type="component" value="Unassembled WGS sequence"/>
</dbReference>
<organism evidence="2 3">
    <name type="scientific">Vibrio ichthyoenteri ATCC 700023</name>
    <dbReference type="NCBI Taxonomy" id="870968"/>
    <lineage>
        <taxon>Bacteria</taxon>
        <taxon>Pseudomonadati</taxon>
        <taxon>Pseudomonadota</taxon>
        <taxon>Gammaproteobacteria</taxon>
        <taxon>Vibrionales</taxon>
        <taxon>Vibrionaceae</taxon>
        <taxon>Vibrio</taxon>
    </lineage>
</organism>
<dbReference type="AlphaFoldDB" id="F9S2S5"/>
<evidence type="ECO:0000256" key="1">
    <source>
        <dbReference type="SAM" id="Phobius"/>
    </source>
</evidence>
<comment type="caution">
    <text evidence="2">The sequence shown here is derived from an EMBL/GenBank/DDBJ whole genome shotgun (WGS) entry which is preliminary data.</text>
</comment>
<protein>
    <submittedName>
        <fullName evidence="2">Uncharacterized protein</fullName>
    </submittedName>
</protein>
<dbReference type="EMBL" id="AFWF01000156">
    <property type="protein sequence ID" value="EGU38849.1"/>
    <property type="molecule type" value="Genomic_DNA"/>
</dbReference>
<keyword evidence="3" id="KW-1185">Reference proteome</keyword>
<accession>F9S2S5</accession>
<name>F9S2S5_9VIBR</name>